<gene>
    <name evidence="1" type="ORF">SD70_10295</name>
</gene>
<evidence type="ECO:0000313" key="2">
    <source>
        <dbReference type="Proteomes" id="UP000031967"/>
    </source>
</evidence>
<comment type="caution">
    <text evidence="1">The sequence shown here is derived from an EMBL/GenBank/DDBJ whole genome shotgun (WGS) entry which is preliminary data.</text>
</comment>
<name>A0ABR5AIW6_9BACL</name>
<proteinExistence type="predicted"/>
<evidence type="ECO:0000313" key="1">
    <source>
        <dbReference type="EMBL" id="KIL40994.1"/>
    </source>
</evidence>
<protein>
    <submittedName>
        <fullName evidence="1">Uncharacterized protein</fullName>
    </submittedName>
</protein>
<sequence>MGEICIAILLKLTSCDGCISGSLMKNVALSDQDKAVFYKYCASVAALSSGGPVYGLLRVPV</sequence>
<accession>A0ABR5AIW6</accession>
<dbReference type="RefSeq" id="WP_041047468.1">
    <property type="nucleotide sequence ID" value="NZ_JXAK01000014.1"/>
</dbReference>
<dbReference type="Proteomes" id="UP000031967">
    <property type="component" value="Unassembled WGS sequence"/>
</dbReference>
<keyword evidence="2" id="KW-1185">Reference proteome</keyword>
<organism evidence="1 2">
    <name type="scientific">Gordoniibacillus kamchatkensis</name>
    <dbReference type="NCBI Taxonomy" id="1590651"/>
    <lineage>
        <taxon>Bacteria</taxon>
        <taxon>Bacillati</taxon>
        <taxon>Bacillota</taxon>
        <taxon>Bacilli</taxon>
        <taxon>Bacillales</taxon>
        <taxon>Paenibacillaceae</taxon>
        <taxon>Gordoniibacillus</taxon>
    </lineage>
</organism>
<reference evidence="1 2" key="1">
    <citation type="submission" date="2014-12" db="EMBL/GenBank/DDBJ databases">
        <title>Draft genome sequence of Paenibacillus kamchatkensis strain B-2647.</title>
        <authorList>
            <person name="Karlyshev A.V."/>
            <person name="Kudryashova E.B."/>
        </authorList>
    </citation>
    <scope>NUCLEOTIDE SEQUENCE [LARGE SCALE GENOMIC DNA]</scope>
    <source>
        <strain evidence="1 2">VKM B-2647</strain>
    </source>
</reference>
<dbReference type="EMBL" id="JXAK01000014">
    <property type="protein sequence ID" value="KIL40994.1"/>
    <property type="molecule type" value="Genomic_DNA"/>
</dbReference>